<dbReference type="Gene3D" id="3.60.10.10">
    <property type="entry name" value="Endonuclease/exonuclease/phosphatase"/>
    <property type="match status" value="1"/>
</dbReference>
<reference evidence="2" key="1">
    <citation type="journal article" date="2020" name="J Insects Food Feed">
        <title>The yellow mealworm (Tenebrio molitor) genome: a resource for the emerging insects as food and feed industry.</title>
        <authorList>
            <person name="Eriksson T."/>
            <person name="Andere A."/>
            <person name="Kelstrup H."/>
            <person name="Emery V."/>
            <person name="Picard C."/>
        </authorList>
    </citation>
    <scope>NUCLEOTIDE SEQUENCE</scope>
    <source>
        <strain evidence="2">Stoneville</strain>
        <tissue evidence="2">Whole head</tissue>
    </source>
</reference>
<keyword evidence="3" id="KW-1185">Reference proteome</keyword>
<dbReference type="PANTHER" id="PTHR47510">
    <property type="entry name" value="REVERSE TRANSCRIPTASE DOMAIN-CONTAINING PROTEIN"/>
    <property type="match status" value="1"/>
</dbReference>
<dbReference type="PANTHER" id="PTHR47510:SF3">
    <property type="entry name" value="ENDO_EXONUCLEASE_PHOSPHATASE DOMAIN-CONTAINING PROTEIN"/>
    <property type="match status" value="1"/>
</dbReference>
<organism evidence="2 3">
    <name type="scientific">Tenebrio molitor</name>
    <name type="common">Yellow mealworm beetle</name>
    <dbReference type="NCBI Taxonomy" id="7067"/>
    <lineage>
        <taxon>Eukaryota</taxon>
        <taxon>Metazoa</taxon>
        <taxon>Ecdysozoa</taxon>
        <taxon>Arthropoda</taxon>
        <taxon>Hexapoda</taxon>
        <taxon>Insecta</taxon>
        <taxon>Pterygota</taxon>
        <taxon>Neoptera</taxon>
        <taxon>Endopterygota</taxon>
        <taxon>Coleoptera</taxon>
        <taxon>Polyphaga</taxon>
        <taxon>Cucujiformia</taxon>
        <taxon>Tenebrionidae</taxon>
        <taxon>Tenebrio</taxon>
    </lineage>
</organism>
<gene>
    <name evidence="2" type="ORF">GEV33_003799</name>
</gene>
<evidence type="ECO:0000313" key="3">
    <source>
        <dbReference type="Proteomes" id="UP000719412"/>
    </source>
</evidence>
<proteinExistence type="predicted"/>
<dbReference type="InterPro" id="IPR036691">
    <property type="entry name" value="Endo/exonu/phosph_ase_sf"/>
</dbReference>
<dbReference type="AlphaFoldDB" id="A0A8J6LH57"/>
<comment type="caution">
    <text evidence="2">The sequence shown here is derived from an EMBL/GenBank/DDBJ whole genome shotgun (WGS) entry which is preliminary data.</text>
</comment>
<protein>
    <submittedName>
        <fullName evidence="2">Uncharacterized protein</fullName>
    </submittedName>
</protein>
<feature type="compositionally biased region" description="Polar residues" evidence="1">
    <location>
        <begin position="9"/>
        <end position="22"/>
    </location>
</feature>
<name>A0A8J6LH57_TENMO</name>
<reference evidence="2" key="2">
    <citation type="submission" date="2021-08" db="EMBL/GenBank/DDBJ databases">
        <authorList>
            <person name="Eriksson T."/>
        </authorList>
    </citation>
    <scope>NUCLEOTIDE SEQUENCE</scope>
    <source>
        <strain evidence="2">Stoneville</strain>
        <tissue evidence="2">Whole head</tissue>
    </source>
</reference>
<feature type="region of interest" description="Disordered" evidence="1">
    <location>
        <begin position="1"/>
        <end position="33"/>
    </location>
</feature>
<evidence type="ECO:0000313" key="2">
    <source>
        <dbReference type="EMBL" id="KAH0818992.1"/>
    </source>
</evidence>
<accession>A0A8J6LH57</accession>
<dbReference type="Proteomes" id="UP000719412">
    <property type="component" value="Unassembled WGS sequence"/>
</dbReference>
<evidence type="ECO:0000256" key="1">
    <source>
        <dbReference type="SAM" id="MobiDB-lite"/>
    </source>
</evidence>
<dbReference type="EMBL" id="JABDTM020016006">
    <property type="protein sequence ID" value="KAH0818992.1"/>
    <property type="molecule type" value="Genomic_DNA"/>
</dbReference>
<sequence>MTDDDETELSPSNSTNANSDSTGKSKKIRSSDSVESLTSTSELLMLAKDAVNNSEQYPIDFDQMVEFMEKVSGETDILALVRSFTNDTQGVINLLHDVYNVVPHKSIKNKCRKIQRRIRKALLSKDSVSADDLNLSTIVGESIAYTNIASLLAKYDDFCAFVGRDEPSIILLTETWLSSSIPDSLVSIRGYTLFRRDRFGRRGGGVCMYFANRVLTNFKIQPISGDFRGIEALFLGVHSKTVSFVLGCVYRPPSSSISDDKILIDFIKATYVNLYRNPKGSDPIRHHPLWI</sequence>
<dbReference type="SUPFAM" id="SSF56219">
    <property type="entry name" value="DNase I-like"/>
    <property type="match status" value="1"/>
</dbReference>